<evidence type="ECO:0000313" key="5">
    <source>
        <dbReference type="EMBL" id="KAG1815465.1"/>
    </source>
</evidence>
<dbReference type="GeneID" id="64634245"/>
<name>A0A9P7JCL6_9AGAM</name>
<feature type="signal peptide" evidence="3">
    <location>
        <begin position="1"/>
        <end position="18"/>
    </location>
</feature>
<dbReference type="AlphaFoldDB" id="A0A9P7JCL6"/>
<keyword evidence="1 3" id="KW-0732">Signal</keyword>
<protein>
    <recommendedName>
        <fullName evidence="4">Yeast cell wall synthesis Kre9/Knh1-like N-terminal domain-containing protein</fullName>
    </recommendedName>
</protein>
<organism evidence="5 6">
    <name type="scientific">Suillus subaureus</name>
    <dbReference type="NCBI Taxonomy" id="48587"/>
    <lineage>
        <taxon>Eukaryota</taxon>
        <taxon>Fungi</taxon>
        <taxon>Dikarya</taxon>
        <taxon>Basidiomycota</taxon>
        <taxon>Agaricomycotina</taxon>
        <taxon>Agaricomycetes</taxon>
        <taxon>Agaricomycetidae</taxon>
        <taxon>Boletales</taxon>
        <taxon>Suillineae</taxon>
        <taxon>Suillaceae</taxon>
        <taxon>Suillus</taxon>
    </lineage>
</organism>
<keyword evidence="6" id="KW-1185">Reference proteome</keyword>
<evidence type="ECO:0000256" key="3">
    <source>
        <dbReference type="SAM" id="SignalP"/>
    </source>
</evidence>
<evidence type="ECO:0000256" key="2">
    <source>
        <dbReference type="SAM" id="MobiDB-lite"/>
    </source>
</evidence>
<dbReference type="RefSeq" id="XP_041192396.1">
    <property type="nucleotide sequence ID" value="XM_041340229.1"/>
</dbReference>
<dbReference type="Pfam" id="PF10342">
    <property type="entry name" value="Kre9_KNH"/>
    <property type="match status" value="1"/>
</dbReference>
<feature type="domain" description="Yeast cell wall synthesis Kre9/Knh1-like N-terminal" evidence="4">
    <location>
        <begin position="24"/>
        <end position="120"/>
    </location>
</feature>
<dbReference type="PANTHER" id="PTHR40633:SF1">
    <property type="entry name" value="GPI ANCHORED SERINE-THREONINE RICH PROTEIN (AFU_ORTHOLOGUE AFUA_1G03630)"/>
    <property type="match status" value="1"/>
</dbReference>
<feature type="compositionally biased region" description="Polar residues" evidence="2">
    <location>
        <begin position="192"/>
        <end position="201"/>
    </location>
</feature>
<proteinExistence type="predicted"/>
<dbReference type="PANTHER" id="PTHR40633">
    <property type="entry name" value="MATRIX PROTEIN, PUTATIVE (AFU_ORTHOLOGUE AFUA_8G05410)-RELATED"/>
    <property type="match status" value="1"/>
</dbReference>
<dbReference type="EMBL" id="JABBWG010000018">
    <property type="protein sequence ID" value="KAG1815465.1"/>
    <property type="molecule type" value="Genomic_DNA"/>
</dbReference>
<evidence type="ECO:0000313" key="6">
    <source>
        <dbReference type="Proteomes" id="UP000807769"/>
    </source>
</evidence>
<dbReference type="InterPro" id="IPR018466">
    <property type="entry name" value="Kre9/Knh1-like_N"/>
</dbReference>
<comment type="caution">
    <text evidence="5">The sequence shown here is derived from an EMBL/GenBank/DDBJ whole genome shotgun (WGS) entry which is preliminary data.</text>
</comment>
<gene>
    <name evidence="5" type="ORF">BJ212DRAFT_1481247</name>
</gene>
<accession>A0A9P7JCL6</accession>
<dbReference type="OrthoDB" id="2432613at2759"/>
<evidence type="ECO:0000256" key="1">
    <source>
        <dbReference type="ARBA" id="ARBA00022729"/>
    </source>
</evidence>
<feature type="region of interest" description="Disordered" evidence="2">
    <location>
        <begin position="189"/>
        <end position="231"/>
    </location>
</feature>
<evidence type="ECO:0000259" key="4">
    <source>
        <dbReference type="Pfam" id="PF10342"/>
    </source>
</evidence>
<dbReference type="InterPro" id="IPR052982">
    <property type="entry name" value="SRP1/TIP1-like"/>
</dbReference>
<feature type="chain" id="PRO_5040424329" description="Yeast cell wall synthesis Kre9/Knh1-like N-terminal domain-containing protein" evidence="3">
    <location>
        <begin position="19"/>
        <end position="251"/>
    </location>
</feature>
<sequence>MSIQWLLSFFLLPSFACATIKPVSPGPGDVFRSGSPCLISWDTDRSDSTQPWRNATIYLMSGPNLNMSIVTTVVEHLDGTNMTSYNWLCPDVTPNADIYFYQFSNNGVSTGSTWTSRFTIASYSGHTTLPENSKQPGGAPIPWGVGHLVPPKSTISSSPIVSPRSRPLLTRPCETLKCRQRMTLLEDALPSGTKNSATPSPLRQRMVSRPTAIDQVKLTRERRPSSRGSRGGPNLSVHLLCALATLWLVVL</sequence>
<reference evidence="5" key="1">
    <citation type="journal article" date="2020" name="New Phytol.">
        <title>Comparative genomics reveals dynamic genome evolution in host specialist ectomycorrhizal fungi.</title>
        <authorList>
            <person name="Lofgren L.A."/>
            <person name="Nguyen N.H."/>
            <person name="Vilgalys R."/>
            <person name="Ruytinx J."/>
            <person name="Liao H.L."/>
            <person name="Branco S."/>
            <person name="Kuo A."/>
            <person name="LaButti K."/>
            <person name="Lipzen A."/>
            <person name="Andreopoulos W."/>
            <person name="Pangilinan J."/>
            <person name="Riley R."/>
            <person name="Hundley H."/>
            <person name="Na H."/>
            <person name="Barry K."/>
            <person name="Grigoriev I.V."/>
            <person name="Stajich J.E."/>
            <person name="Kennedy P.G."/>
        </authorList>
    </citation>
    <scope>NUCLEOTIDE SEQUENCE</scope>
    <source>
        <strain evidence="5">MN1</strain>
    </source>
</reference>
<dbReference type="Proteomes" id="UP000807769">
    <property type="component" value="Unassembled WGS sequence"/>
</dbReference>